<dbReference type="EMBL" id="JBEPLO010000014">
    <property type="protein sequence ID" value="MET3558334.1"/>
    <property type="molecule type" value="Genomic_DNA"/>
</dbReference>
<dbReference type="InterPro" id="IPR032260">
    <property type="entry name" value="DUF5060"/>
</dbReference>
<reference evidence="2 3" key="1">
    <citation type="submission" date="2024-06" db="EMBL/GenBank/DDBJ databases">
        <title>Genomic Encyclopedia of Type Strains, Phase IV (KMG-IV): sequencing the most valuable type-strain genomes for metagenomic binning, comparative biology and taxonomic classification.</title>
        <authorList>
            <person name="Goeker M."/>
        </authorList>
    </citation>
    <scope>NUCLEOTIDE SEQUENCE [LARGE SCALE GENOMIC DNA]</scope>
    <source>
        <strain evidence="2 3">DSM 28303</strain>
    </source>
</reference>
<evidence type="ECO:0000313" key="2">
    <source>
        <dbReference type="EMBL" id="MET3558334.1"/>
    </source>
</evidence>
<keyword evidence="3" id="KW-1185">Reference proteome</keyword>
<comment type="caution">
    <text evidence="2">The sequence shown here is derived from an EMBL/GenBank/DDBJ whole genome shotgun (WGS) entry which is preliminary data.</text>
</comment>
<dbReference type="RefSeq" id="WP_354365465.1">
    <property type="nucleotide sequence ID" value="NZ_JBEPLO010000014.1"/>
</dbReference>
<organism evidence="2 3">
    <name type="scientific">Streptococcus rupicaprae</name>
    <dbReference type="NCBI Taxonomy" id="759619"/>
    <lineage>
        <taxon>Bacteria</taxon>
        <taxon>Bacillati</taxon>
        <taxon>Bacillota</taxon>
        <taxon>Bacilli</taxon>
        <taxon>Lactobacillales</taxon>
        <taxon>Streptococcaceae</taxon>
        <taxon>Streptococcus</taxon>
    </lineage>
</organism>
<dbReference type="InterPro" id="IPR013783">
    <property type="entry name" value="Ig-like_fold"/>
</dbReference>
<dbReference type="Pfam" id="PF16586">
    <property type="entry name" value="DUF5060"/>
    <property type="match status" value="1"/>
</dbReference>
<proteinExistence type="predicted"/>
<evidence type="ECO:0000313" key="3">
    <source>
        <dbReference type="Proteomes" id="UP001549122"/>
    </source>
</evidence>
<protein>
    <submittedName>
        <fullName evidence="2">ABC-type transporter MlaC component</fullName>
    </submittedName>
</protein>
<feature type="domain" description="DUF5060" evidence="1">
    <location>
        <begin position="2"/>
        <end position="55"/>
    </location>
</feature>
<sequence>MRQYEILELQFTGEEPSSSKVDVDVSVEVICNGKKKIVNGFYAGNGVYKVPFTARRRKI</sequence>
<dbReference type="Proteomes" id="UP001549122">
    <property type="component" value="Unassembled WGS sequence"/>
</dbReference>
<accession>A0ABV2FIF7</accession>
<name>A0ABV2FIF7_9STRE</name>
<gene>
    <name evidence="2" type="ORF">ABID29_001456</name>
</gene>
<dbReference type="Gene3D" id="2.60.40.10">
    <property type="entry name" value="Immunoglobulins"/>
    <property type="match status" value="1"/>
</dbReference>
<evidence type="ECO:0000259" key="1">
    <source>
        <dbReference type="Pfam" id="PF16586"/>
    </source>
</evidence>